<dbReference type="GO" id="GO:0005886">
    <property type="term" value="C:plasma membrane"/>
    <property type="evidence" value="ECO:0007669"/>
    <property type="project" value="UniProtKB-SubCell"/>
</dbReference>
<dbReference type="AlphaFoldDB" id="A0A8C1UDY1"/>
<dbReference type="PANTHER" id="PTHR11576:SF2">
    <property type="entry name" value="ZONA PELLUCIDA SPERM-BINDING PROTEIN 3"/>
    <property type="match status" value="1"/>
</dbReference>
<dbReference type="GO" id="GO:0035804">
    <property type="term" value="F:structural constituent of egg coat"/>
    <property type="evidence" value="ECO:0007669"/>
    <property type="project" value="UniProtKB-UniRule"/>
</dbReference>
<dbReference type="GO" id="GO:0007339">
    <property type="term" value="P:binding of sperm to zona pellucida"/>
    <property type="evidence" value="ECO:0007669"/>
    <property type="project" value="UniProtKB-UniRule"/>
</dbReference>
<proteinExistence type="inferred from homology"/>
<dbReference type="InterPro" id="IPR001507">
    <property type="entry name" value="ZP_dom"/>
</dbReference>
<dbReference type="GO" id="GO:0032190">
    <property type="term" value="F:acrosin binding"/>
    <property type="evidence" value="ECO:0007669"/>
    <property type="project" value="TreeGrafter"/>
</dbReference>
<comment type="similarity">
    <text evidence="2">Belongs to the ZP domain family. ZPC subfamily.</text>
</comment>
<sequence>MTKDELVYTFALTYTPEAFAGTPITRTDGAVIGIQCHYQSSSALKPTWVPYASTAVGEEVLLFSLKLMMDDWSYERPSNSYFLGDIINVEASVMVYNHVPLRVFVDRCVATQVPDVNALPRYLFIENHGCLVDAKVTASSSRFMPRSQEDKIWFQLEAFMFPGGSSTSVCIMRATLASAPSDALHKSCSFANGWLAADGNHQVCSCCDSTCGPDVIILKSLTTHIELMLAGIKMYRSQILITLIKACWIREHFNCESIRLWEKLHIELDALLNVKCL</sequence>
<reference evidence="4" key="1">
    <citation type="submission" date="2025-08" db="UniProtKB">
        <authorList>
            <consortium name="Ensembl"/>
        </authorList>
    </citation>
    <scope>IDENTIFICATION</scope>
</reference>
<dbReference type="Pfam" id="PF00100">
    <property type="entry name" value="Zona_pellucida"/>
    <property type="match status" value="1"/>
</dbReference>
<protein>
    <recommendedName>
        <fullName evidence="2">Zona pellucida sperm-binding protein 3</fullName>
    </recommendedName>
</protein>
<evidence type="ECO:0000256" key="2">
    <source>
        <dbReference type="RuleBase" id="RU367066"/>
    </source>
</evidence>
<dbReference type="Proteomes" id="UP000694700">
    <property type="component" value="Unplaced"/>
</dbReference>
<comment type="function">
    <text evidence="2">Component of the zona pellucida, an extracellular matrix surrounding oocytes which mediates sperm binding, induction of the acrosome reaction and prevents post-fertilization polyspermy. The zona pellucida is composed of 3 to 4 glycoproteins, ZP1, ZP2, ZP3, and ZP4. ZP3 is essential for sperm binding and zona matrix formation.</text>
</comment>
<keyword evidence="2" id="KW-1003">Cell membrane</keyword>
<dbReference type="Gene3D" id="2.60.40.3210">
    <property type="entry name" value="Zona pellucida, ZP-N domain"/>
    <property type="match status" value="1"/>
</dbReference>
<feature type="domain" description="ZP" evidence="3">
    <location>
        <begin position="1"/>
        <end position="195"/>
    </location>
</feature>
<comment type="PTM">
    <text evidence="2">Proteolytically cleaved before the transmembrane segment to yield the secreted ectodomain incorporated in the zona pellucida.</text>
</comment>
<evidence type="ECO:0000313" key="4">
    <source>
        <dbReference type="Ensembl" id="ENSCCRP00015035042.1"/>
    </source>
</evidence>
<evidence type="ECO:0000256" key="1">
    <source>
        <dbReference type="ARBA" id="ARBA00023157"/>
    </source>
</evidence>
<dbReference type="SMART" id="SM00241">
    <property type="entry name" value="ZP"/>
    <property type="match status" value="1"/>
</dbReference>
<keyword evidence="2" id="KW-0272">Extracellular matrix</keyword>
<keyword evidence="1 2" id="KW-1015">Disulfide bond</keyword>
<keyword evidence="2" id="KW-0472">Membrane</keyword>
<evidence type="ECO:0000259" key="3">
    <source>
        <dbReference type="PROSITE" id="PS51034"/>
    </source>
</evidence>
<organism evidence="4 5">
    <name type="scientific">Cyprinus carpio</name>
    <name type="common">Common carp</name>
    <dbReference type="NCBI Taxonomy" id="7962"/>
    <lineage>
        <taxon>Eukaryota</taxon>
        <taxon>Metazoa</taxon>
        <taxon>Chordata</taxon>
        <taxon>Craniata</taxon>
        <taxon>Vertebrata</taxon>
        <taxon>Euteleostomi</taxon>
        <taxon>Actinopterygii</taxon>
        <taxon>Neopterygii</taxon>
        <taxon>Teleostei</taxon>
        <taxon>Ostariophysi</taxon>
        <taxon>Cypriniformes</taxon>
        <taxon>Cyprinidae</taxon>
        <taxon>Cyprininae</taxon>
        <taxon>Cyprinus</taxon>
    </lineage>
</organism>
<dbReference type="GO" id="GO:0035803">
    <property type="term" value="P:egg coat formation"/>
    <property type="evidence" value="ECO:0007669"/>
    <property type="project" value="UniProtKB-UniRule"/>
</dbReference>
<dbReference type="InterPro" id="IPR042235">
    <property type="entry name" value="ZP-C_dom"/>
</dbReference>
<keyword evidence="2" id="KW-0964">Secreted</keyword>
<dbReference type="PANTHER" id="PTHR11576">
    <property type="entry name" value="ZONA PELLUCIDA SPERM-BINDING PROTEIN 3"/>
    <property type="match status" value="1"/>
</dbReference>
<dbReference type="GO" id="GO:2000344">
    <property type="term" value="P:positive regulation of acrosome reaction"/>
    <property type="evidence" value="ECO:0007669"/>
    <property type="project" value="UniProtKB-UniRule"/>
</dbReference>
<dbReference type="Ensembl" id="ENSCCRT00015036262.1">
    <property type="protein sequence ID" value="ENSCCRP00015035042.1"/>
    <property type="gene ID" value="ENSCCRG00015014621.1"/>
</dbReference>
<dbReference type="PROSITE" id="PS51034">
    <property type="entry name" value="ZP_2"/>
    <property type="match status" value="1"/>
</dbReference>
<comment type="subcellular location">
    <subcellularLocation>
        <location evidence="2">Zona pellucida</location>
    </subcellularLocation>
    <subcellularLocation>
        <location evidence="2">Cell membrane</location>
        <topology evidence="2">Single-pass type I membrane protein</topology>
    </subcellularLocation>
</comment>
<keyword evidence="2" id="KW-0165">Cleavage on pair of basic residues</keyword>
<name>A0A8C1UDY1_CYPCA</name>
<evidence type="ECO:0000313" key="5">
    <source>
        <dbReference type="Proteomes" id="UP000694700"/>
    </source>
</evidence>
<dbReference type="Gene3D" id="2.60.40.4100">
    <property type="entry name" value="Zona pellucida, ZP-C domain"/>
    <property type="match status" value="1"/>
</dbReference>
<keyword evidence="2" id="KW-0732">Signal</keyword>
<dbReference type="GO" id="GO:0035805">
    <property type="term" value="C:egg coat"/>
    <property type="evidence" value="ECO:0007669"/>
    <property type="project" value="UniProtKB-SubCell"/>
</dbReference>
<accession>A0A8C1UDY1</accession>
<dbReference type="FunFam" id="2.60.40.4100:FF:000002">
    <property type="entry name" value="Zona pellucida sperm-binding protein 3"/>
    <property type="match status" value="1"/>
</dbReference>
<comment type="domain">
    <text evidence="2">The ZP domain is involved in the polymerization of the ZP proteins to form the zona pellucida.</text>
</comment>
<dbReference type="InterPro" id="IPR055355">
    <property type="entry name" value="ZP-C"/>
</dbReference>